<reference evidence="2 3" key="1">
    <citation type="submission" date="2023-03" db="EMBL/GenBank/DDBJ databases">
        <title>Fodinicurvata sp. CAU 1616 isolated from sea sendiment.</title>
        <authorList>
            <person name="Kim W."/>
        </authorList>
    </citation>
    <scope>NUCLEOTIDE SEQUENCE [LARGE SCALE GENOMIC DNA]</scope>
    <source>
        <strain evidence="2 3">CAU 1616</strain>
    </source>
</reference>
<evidence type="ECO:0000259" key="1">
    <source>
        <dbReference type="SMART" id="SM00881"/>
    </source>
</evidence>
<gene>
    <name evidence="2" type="ORF">P2G67_06695</name>
</gene>
<dbReference type="SUPFAM" id="SSF51735">
    <property type="entry name" value="NAD(P)-binding Rossmann-fold domains"/>
    <property type="match status" value="1"/>
</dbReference>
<dbReference type="InterPro" id="IPR036291">
    <property type="entry name" value="NAD(P)-bd_dom_sf"/>
</dbReference>
<name>A0ABT5YL32_9PROT</name>
<sequence>MQHDSYSNAYILSILRSVRTIAMVGASAKWNRPSHFAMKYLQEKGYRVIPVNPGQAGGEILGERVYASLAEIPEGFEMVDIFRASDAAGGIVDEAISLQTEKGIEVIWMQLGVRDDAAAARAEAAGMKVVMDRCPKIEFGRLNAELAWGGFDTKVITAKRRRVRLA</sequence>
<dbReference type="InterPro" id="IPR003781">
    <property type="entry name" value="CoA-bd"/>
</dbReference>
<dbReference type="PANTHER" id="PTHR33303">
    <property type="entry name" value="CYTOPLASMIC PROTEIN-RELATED"/>
    <property type="match status" value="1"/>
</dbReference>
<keyword evidence="3" id="KW-1185">Reference proteome</keyword>
<protein>
    <submittedName>
        <fullName evidence="2">CoA-binding protein</fullName>
    </submittedName>
</protein>
<comment type="caution">
    <text evidence="2">The sequence shown here is derived from an EMBL/GenBank/DDBJ whole genome shotgun (WGS) entry which is preliminary data.</text>
</comment>
<dbReference type="SMART" id="SM00881">
    <property type="entry name" value="CoA_binding"/>
    <property type="match status" value="1"/>
</dbReference>
<dbReference type="RefSeq" id="WP_275821298.1">
    <property type="nucleotide sequence ID" value="NZ_JARHUD010000003.1"/>
</dbReference>
<dbReference type="Gene3D" id="3.40.50.720">
    <property type="entry name" value="NAD(P)-binding Rossmann-like Domain"/>
    <property type="match status" value="1"/>
</dbReference>
<dbReference type="Pfam" id="PF13380">
    <property type="entry name" value="CoA_binding_2"/>
    <property type="match status" value="1"/>
</dbReference>
<evidence type="ECO:0000313" key="3">
    <source>
        <dbReference type="Proteomes" id="UP001215503"/>
    </source>
</evidence>
<accession>A0ABT5YL32</accession>
<dbReference type="Proteomes" id="UP001215503">
    <property type="component" value="Unassembled WGS sequence"/>
</dbReference>
<organism evidence="2 3">
    <name type="scientific">Aquibaculum arenosum</name>
    <dbReference type="NCBI Taxonomy" id="3032591"/>
    <lineage>
        <taxon>Bacteria</taxon>
        <taxon>Pseudomonadati</taxon>
        <taxon>Pseudomonadota</taxon>
        <taxon>Alphaproteobacteria</taxon>
        <taxon>Rhodospirillales</taxon>
        <taxon>Rhodovibrionaceae</taxon>
        <taxon>Aquibaculum</taxon>
    </lineage>
</organism>
<dbReference type="EMBL" id="JARHUD010000003">
    <property type="protein sequence ID" value="MDF2095661.1"/>
    <property type="molecule type" value="Genomic_DNA"/>
</dbReference>
<dbReference type="PANTHER" id="PTHR33303:SF2">
    <property type="entry name" value="COA-BINDING DOMAIN-CONTAINING PROTEIN"/>
    <property type="match status" value="1"/>
</dbReference>
<feature type="domain" description="CoA-binding" evidence="1">
    <location>
        <begin position="15"/>
        <end position="113"/>
    </location>
</feature>
<evidence type="ECO:0000313" key="2">
    <source>
        <dbReference type="EMBL" id="MDF2095661.1"/>
    </source>
</evidence>
<proteinExistence type="predicted"/>